<dbReference type="RefSeq" id="WP_283409331.1">
    <property type="nucleotide sequence ID" value="NZ_FXUF01000006.1"/>
</dbReference>
<dbReference type="Gene3D" id="2.40.50.580">
    <property type="match status" value="1"/>
</dbReference>
<evidence type="ECO:0000313" key="5">
    <source>
        <dbReference type="Proteomes" id="UP001158066"/>
    </source>
</evidence>
<dbReference type="Proteomes" id="UP001158066">
    <property type="component" value="Unassembled WGS sequence"/>
</dbReference>
<feature type="domain" description="Sugar fermentation stimulation protein C-terminal" evidence="2">
    <location>
        <begin position="114"/>
        <end position="255"/>
    </location>
</feature>
<dbReference type="InterPro" id="IPR041465">
    <property type="entry name" value="SfsA_N"/>
</dbReference>
<comment type="caution">
    <text evidence="4">The sequence shown here is derived from an EMBL/GenBank/DDBJ whole genome shotgun (WGS) entry which is preliminary data.</text>
</comment>
<evidence type="ECO:0000259" key="3">
    <source>
        <dbReference type="Pfam" id="PF17746"/>
    </source>
</evidence>
<dbReference type="AlphaFoldDB" id="A0AA46AJ26"/>
<evidence type="ECO:0000313" key="4">
    <source>
        <dbReference type="EMBL" id="SMP57335.1"/>
    </source>
</evidence>
<dbReference type="Gene3D" id="3.40.1350.60">
    <property type="match status" value="1"/>
</dbReference>
<evidence type="ECO:0000259" key="2">
    <source>
        <dbReference type="Pfam" id="PF03749"/>
    </source>
</evidence>
<feature type="domain" description="SfsA N-terminal OB" evidence="3">
    <location>
        <begin position="13"/>
        <end position="78"/>
    </location>
</feature>
<reference evidence="4" key="1">
    <citation type="submission" date="2017-05" db="EMBL/GenBank/DDBJ databases">
        <authorList>
            <person name="Varghese N."/>
            <person name="Submissions S."/>
        </authorList>
    </citation>
    <scope>NUCLEOTIDE SEQUENCE</scope>
    <source>
        <strain evidence="4">Su22</strain>
    </source>
</reference>
<dbReference type="PANTHER" id="PTHR30545">
    <property type="entry name" value="SUGAR FERMENTATION STIMULATION PROTEIN A"/>
    <property type="match status" value="1"/>
</dbReference>
<protein>
    <recommendedName>
        <fullName evidence="1">Sugar fermentation stimulation protein homolog</fullName>
    </recommendedName>
</protein>
<name>A0AA46AJ26_9CLOT</name>
<dbReference type="Pfam" id="PF03749">
    <property type="entry name" value="SfsA"/>
    <property type="match status" value="1"/>
</dbReference>
<evidence type="ECO:0000256" key="1">
    <source>
        <dbReference type="HAMAP-Rule" id="MF_00095"/>
    </source>
</evidence>
<dbReference type="HAMAP" id="MF_00095">
    <property type="entry name" value="SfsA"/>
    <property type="match status" value="1"/>
</dbReference>
<keyword evidence="5" id="KW-1185">Reference proteome</keyword>
<dbReference type="EMBL" id="FXUF01000006">
    <property type="protein sequence ID" value="SMP57335.1"/>
    <property type="molecule type" value="Genomic_DNA"/>
</dbReference>
<accession>A0AA46AJ26</accession>
<sequence>MKYMNPVVPATFIKRPNRFVAHVRLDGDLEGKEEVVHVKNTGRCRELLLPGTRVYLEDCRSHPGRKTRYSLIAVEKASVAAKKANIFEVGENVSAKNESVSEEKETMLVNMDSQAPNAVVAEGILAGRLPLMAAVTNLRREVTFGNSRFDMRVEGINEQGEVTTAYVEVKGVTLEHGGISAFPDAPTTRGRRHLLELAEAVAQGNQGVVVFLMQMRGPRLFVPHWERDPAFSEVLVQVQQAGVRVLAFDSLVTPDTMELGEPLPIQLNQRTFVQA</sequence>
<dbReference type="PANTHER" id="PTHR30545:SF2">
    <property type="entry name" value="SUGAR FERMENTATION STIMULATION PROTEIN A"/>
    <property type="match status" value="1"/>
</dbReference>
<dbReference type="InterPro" id="IPR005224">
    <property type="entry name" value="SfsA"/>
</dbReference>
<dbReference type="InterPro" id="IPR040452">
    <property type="entry name" value="SfsA_C"/>
</dbReference>
<comment type="similarity">
    <text evidence="1">Belongs to the SfsA family.</text>
</comment>
<gene>
    <name evidence="1" type="primary">sfsA</name>
    <name evidence="4" type="ORF">SAMN06296020_106153</name>
</gene>
<proteinExistence type="inferred from homology"/>
<dbReference type="CDD" id="cd22359">
    <property type="entry name" value="SfsA-like_bacterial"/>
    <property type="match status" value="1"/>
</dbReference>
<dbReference type="Pfam" id="PF17746">
    <property type="entry name" value="SfsA_N"/>
    <property type="match status" value="1"/>
</dbReference>
<dbReference type="GO" id="GO:0003677">
    <property type="term" value="F:DNA binding"/>
    <property type="evidence" value="ECO:0007669"/>
    <property type="project" value="InterPro"/>
</dbReference>
<organism evidence="4 5">
    <name type="scientific">Anoxynatronum buryatiense</name>
    <dbReference type="NCBI Taxonomy" id="489973"/>
    <lineage>
        <taxon>Bacteria</taxon>
        <taxon>Bacillati</taxon>
        <taxon>Bacillota</taxon>
        <taxon>Clostridia</taxon>
        <taxon>Eubacteriales</taxon>
        <taxon>Clostridiaceae</taxon>
        <taxon>Anoxynatronum</taxon>
    </lineage>
</organism>